<dbReference type="Pfam" id="PF00512">
    <property type="entry name" value="HisKA"/>
    <property type="match status" value="1"/>
</dbReference>
<evidence type="ECO:0000256" key="2">
    <source>
        <dbReference type="ARBA" id="ARBA00012438"/>
    </source>
</evidence>
<evidence type="ECO:0000256" key="8">
    <source>
        <dbReference type="ARBA" id="ARBA00023012"/>
    </source>
</evidence>
<keyword evidence="10" id="KW-0472">Membrane</keyword>
<dbReference type="Gene3D" id="1.10.287.130">
    <property type="match status" value="1"/>
</dbReference>
<evidence type="ECO:0000256" key="9">
    <source>
        <dbReference type="SAM" id="Coils"/>
    </source>
</evidence>
<dbReference type="Gene3D" id="3.30.565.10">
    <property type="entry name" value="Histidine kinase-like ATPase, C-terminal domain"/>
    <property type="match status" value="1"/>
</dbReference>
<dbReference type="SMART" id="SM00388">
    <property type="entry name" value="HisKA"/>
    <property type="match status" value="1"/>
</dbReference>
<dbReference type="EC" id="2.7.13.3" evidence="2"/>
<dbReference type="InterPro" id="IPR003594">
    <property type="entry name" value="HATPase_dom"/>
</dbReference>
<dbReference type="InterPro" id="IPR036890">
    <property type="entry name" value="HATPase_C_sf"/>
</dbReference>
<dbReference type="PROSITE" id="PS50112">
    <property type="entry name" value="PAS"/>
    <property type="match status" value="1"/>
</dbReference>
<evidence type="ECO:0000313" key="14">
    <source>
        <dbReference type="Proteomes" id="UP000317178"/>
    </source>
</evidence>
<dbReference type="Pfam" id="PF13426">
    <property type="entry name" value="PAS_9"/>
    <property type="match status" value="1"/>
</dbReference>
<keyword evidence="6" id="KW-0418">Kinase</keyword>
<keyword evidence="7" id="KW-0067">ATP-binding</keyword>
<name>A0A518CTM7_9PLAN</name>
<keyword evidence="10" id="KW-0812">Transmembrane</keyword>
<dbReference type="InterPro" id="IPR003661">
    <property type="entry name" value="HisK_dim/P_dom"/>
</dbReference>
<reference evidence="13 14" key="1">
    <citation type="submission" date="2019-02" db="EMBL/GenBank/DDBJ databases">
        <title>Deep-cultivation of Planctomycetes and their phenomic and genomic characterization uncovers novel biology.</title>
        <authorList>
            <person name="Wiegand S."/>
            <person name="Jogler M."/>
            <person name="Boedeker C."/>
            <person name="Pinto D."/>
            <person name="Vollmers J."/>
            <person name="Rivas-Marin E."/>
            <person name="Kohn T."/>
            <person name="Peeters S.H."/>
            <person name="Heuer A."/>
            <person name="Rast P."/>
            <person name="Oberbeckmann S."/>
            <person name="Bunk B."/>
            <person name="Jeske O."/>
            <person name="Meyerdierks A."/>
            <person name="Storesund J.E."/>
            <person name="Kallscheuer N."/>
            <person name="Luecker S."/>
            <person name="Lage O.M."/>
            <person name="Pohl T."/>
            <person name="Merkel B.J."/>
            <person name="Hornburger P."/>
            <person name="Mueller R.-W."/>
            <person name="Bruemmer F."/>
            <person name="Labrenz M."/>
            <person name="Spormann A.M."/>
            <person name="Op den Camp H."/>
            <person name="Overmann J."/>
            <person name="Amann R."/>
            <person name="Jetten M.S.M."/>
            <person name="Mascher T."/>
            <person name="Medema M.H."/>
            <person name="Devos D.P."/>
            <person name="Kaster A.-K."/>
            <person name="Ovreas L."/>
            <person name="Rohde M."/>
            <person name="Galperin M.Y."/>
            <person name="Jogler C."/>
        </authorList>
    </citation>
    <scope>NUCLEOTIDE SEQUENCE [LARGE SCALE GENOMIC DNA]</scope>
    <source>
        <strain evidence="13 14">Pla110</strain>
    </source>
</reference>
<dbReference type="SMART" id="SM00091">
    <property type="entry name" value="PAS"/>
    <property type="match status" value="1"/>
</dbReference>
<dbReference type="GO" id="GO:0005524">
    <property type="term" value="F:ATP binding"/>
    <property type="evidence" value="ECO:0007669"/>
    <property type="project" value="UniProtKB-KW"/>
</dbReference>
<dbReference type="PANTHER" id="PTHR43065:SF10">
    <property type="entry name" value="PEROXIDE STRESS-ACTIVATED HISTIDINE KINASE MAK3"/>
    <property type="match status" value="1"/>
</dbReference>
<dbReference type="CDD" id="cd00130">
    <property type="entry name" value="PAS"/>
    <property type="match status" value="1"/>
</dbReference>
<dbReference type="SUPFAM" id="SSF47384">
    <property type="entry name" value="Homodimeric domain of signal transducing histidine kinase"/>
    <property type="match status" value="1"/>
</dbReference>
<dbReference type="NCBIfam" id="TIGR00229">
    <property type="entry name" value="sensory_box"/>
    <property type="match status" value="1"/>
</dbReference>
<feature type="transmembrane region" description="Helical" evidence="10">
    <location>
        <begin position="59"/>
        <end position="81"/>
    </location>
</feature>
<evidence type="ECO:0000256" key="10">
    <source>
        <dbReference type="SAM" id="Phobius"/>
    </source>
</evidence>
<dbReference type="Gene3D" id="3.30.450.20">
    <property type="entry name" value="PAS domain"/>
    <property type="match status" value="1"/>
</dbReference>
<keyword evidence="4 13" id="KW-0808">Transferase</keyword>
<dbReference type="InterPro" id="IPR005467">
    <property type="entry name" value="His_kinase_dom"/>
</dbReference>
<keyword evidence="14" id="KW-1185">Reference proteome</keyword>
<keyword evidence="9" id="KW-0175">Coiled coil</keyword>
<evidence type="ECO:0000256" key="6">
    <source>
        <dbReference type="ARBA" id="ARBA00022777"/>
    </source>
</evidence>
<dbReference type="EMBL" id="CP036281">
    <property type="protein sequence ID" value="QDU82575.1"/>
    <property type="molecule type" value="Genomic_DNA"/>
</dbReference>
<dbReference type="PROSITE" id="PS50109">
    <property type="entry name" value="HIS_KIN"/>
    <property type="match status" value="1"/>
</dbReference>
<evidence type="ECO:0000256" key="4">
    <source>
        <dbReference type="ARBA" id="ARBA00022679"/>
    </source>
</evidence>
<dbReference type="SMART" id="SM00387">
    <property type="entry name" value="HATPase_c"/>
    <property type="match status" value="1"/>
</dbReference>
<keyword evidence="3" id="KW-0597">Phosphoprotein</keyword>
<evidence type="ECO:0000259" key="11">
    <source>
        <dbReference type="PROSITE" id="PS50109"/>
    </source>
</evidence>
<keyword evidence="5" id="KW-0547">Nucleotide-binding</keyword>
<dbReference type="Proteomes" id="UP000317178">
    <property type="component" value="Chromosome"/>
</dbReference>
<gene>
    <name evidence="13" type="primary">zraS_6</name>
    <name evidence="13" type="ORF">Pla110_43350</name>
</gene>
<evidence type="ECO:0000259" key="12">
    <source>
        <dbReference type="PROSITE" id="PS50112"/>
    </source>
</evidence>
<comment type="catalytic activity">
    <reaction evidence="1">
        <text>ATP + protein L-histidine = ADP + protein N-phospho-L-histidine.</text>
        <dbReference type="EC" id="2.7.13.3"/>
    </reaction>
</comment>
<evidence type="ECO:0000256" key="3">
    <source>
        <dbReference type="ARBA" id="ARBA00022553"/>
    </source>
</evidence>
<keyword evidence="8" id="KW-0902">Two-component regulatory system</keyword>
<dbReference type="PANTHER" id="PTHR43065">
    <property type="entry name" value="SENSOR HISTIDINE KINASE"/>
    <property type="match status" value="1"/>
</dbReference>
<dbReference type="KEGG" id="plon:Pla110_43350"/>
<evidence type="ECO:0000256" key="1">
    <source>
        <dbReference type="ARBA" id="ARBA00000085"/>
    </source>
</evidence>
<dbReference type="SUPFAM" id="SSF55785">
    <property type="entry name" value="PYP-like sensor domain (PAS domain)"/>
    <property type="match status" value="1"/>
</dbReference>
<dbReference type="Pfam" id="PF02518">
    <property type="entry name" value="HATPase_c"/>
    <property type="match status" value="1"/>
</dbReference>
<feature type="domain" description="Histidine kinase" evidence="11">
    <location>
        <begin position="257"/>
        <end position="463"/>
    </location>
</feature>
<evidence type="ECO:0000313" key="13">
    <source>
        <dbReference type="EMBL" id="QDU82575.1"/>
    </source>
</evidence>
<dbReference type="AlphaFoldDB" id="A0A518CTM7"/>
<dbReference type="SUPFAM" id="SSF55874">
    <property type="entry name" value="ATPase domain of HSP90 chaperone/DNA topoisomerase II/histidine kinase"/>
    <property type="match status" value="1"/>
</dbReference>
<evidence type="ECO:0000256" key="7">
    <source>
        <dbReference type="ARBA" id="ARBA00022840"/>
    </source>
</evidence>
<dbReference type="InterPro" id="IPR036097">
    <property type="entry name" value="HisK_dim/P_sf"/>
</dbReference>
<keyword evidence="10" id="KW-1133">Transmembrane helix</keyword>
<feature type="transmembrane region" description="Helical" evidence="10">
    <location>
        <begin position="93"/>
        <end position="115"/>
    </location>
</feature>
<protein>
    <recommendedName>
        <fullName evidence="2">histidine kinase</fullName>
        <ecNumber evidence="2">2.7.13.3</ecNumber>
    </recommendedName>
</protein>
<organism evidence="13 14">
    <name type="scientific">Polystyrenella longa</name>
    <dbReference type="NCBI Taxonomy" id="2528007"/>
    <lineage>
        <taxon>Bacteria</taxon>
        <taxon>Pseudomonadati</taxon>
        <taxon>Planctomycetota</taxon>
        <taxon>Planctomycetia</taxon>
        <taxon>Planctomycetales</taxon>
        <taxon>Planctomycetaceae</taxon>
        <taxon>Polystyrenella</taxon>
    </lineage>
</organism>
<dbReference type="InterPro" id="IPR000014">
    <property type="entry name" value="PAS"/>
</dbReference>
<dbReference type="OrthoDB" id="9815750at2"/>
<proteinExistence type="predicted"/>
<dbReference type="PRINTS" id="PR00344">
    <property type="entry name" value="BCTRLSENSOR"/>
</dbReference>
<feature type="coiled-coil region" evidence="9">
    <location>
        <begin position="219"/>
        <end position="246"/>
    </location>
</feature>
<accession>A0A518CTM7</accession>
<evidence type="ECO:0000256" key="5">
    <source>
        <dbReference type="ARBA" id="ARBA00022741"/>
    </source>
</evidence>
<dbReference type="CDD" id="cd00082">
    <property type="entry name" value="HisKA"/>
    <property type="match status" value="1"/>
</dbReference>
<dbReference type="InterPro" id="IPR004358">
    <property type="entry name" value="Sig_transdc_His_kin-like_C"/>
</dbReference>
<dbReference type="InterPro" id="IPR035965">
    <property type="entry name" value="PAS-like_dom_sf"/>
</dbReference>
<dbReference type="GO" id="GO:0000155">
    <property type="term" value="F:phosphorelay sensor kinase activity"/>
    <property type="evidence" value="ECO:0007669"/>
    <property type="project" value="InterPro"/>
</dbReference>
<feature type="domain" description="PAS" evidence="12">
    <location>
        <begin position="122"/>
        <end position="173"/>
    </location>
</feature>
<sequence length="464" mass="51838">MKSFMKNNKLNLPWHLSMDYNEKSPFDFPMPSSVFSLSPLYMSTTTAALQKILKTPSRLIALVLVVVFLAEAFIMLALPVLLPENLSSQTYALVDAISLTVLSAPALWLIIIGPLRQIAIDEQARTETVVNFAGDGIITIDSQGVILSINRAGRQLFQFQPHQLIGHSVTELLPAFVFQPTSANETRQLEGVRCDQTRFPIALSLAEIPPDHQPNFVAIVRDLTEAQRLEKERTNAAREREAMRSQQMKTLAEIATGVAHEIRNPLTSIKMLIQADRQRLEKQGMPSEDLELVEHEIRRMERSVSSLLEYARPSRPERKTIFLQDVLDRTRALVEGRARSERIQLQLVMSEIPVYVVADPEQIQQLLLNLILNAFDAMPDGGPLRIELSQDETDAIVKVIDEGTGIAPDILDRLFTPFVTNKKSGIGLGLGISRRIAEDHSGTLTGYNIENGACFELHLPLIVV</sequence>